<dbReference type="Pfam" id="PF00107">
    <property type="entry name" value="ADH_zinc_N"/>
    <property type="match status" value="1"/>
</dbReference>
<dbReference type="EMBL" id="JAJGNA010000015">
    <property type="protein sequence ID" value="MCC4309349.1"/>
    <property type="molecule type" value="Genomic_DNA"/>
</dbReference>
<keyword evidence="9" id="KW-1185">Reference proteome</keyword>
<proteinExistence type="inferred from homology"/>
<dbReference type="InterPro" id="IPR002328">
    <property type="entry name" value="ADH_Zn_CS"/>
</dbReference>
<dbReference type="InterPro" id="IPR013154">
    <property type="entry name" value="ADH-like_N"/>
</dbReference>
<dbReference type="RefSeq" id="WP_228234202.1">
    <property type="nucleotide sequence ID" value="NZ_JAJGNA010000015.1"/>
</dbReference>
<evidence type="ECO:0000256" key="6">
    <source>
        <dbReference type="RuleBase" id="RU361277"/>
    </source>
</evidence>
<comment type="similarity">
    <text evidence="6">Belongs to the zinc-containing alcohol dehydrogenase family.</text>
</comment>
<reference evidence="8" key="1">
    <citation type="submission" date="2021-10" db="EMBL/GenBank/DDBJ databases">
        <title>The diversity and Nitrogen Metabolism of Culturable Nitrate-Utilizing Bacteria Within the Oxygen Minimum Zone of the Changjiang (Yangtze River)Estuary.</title>
        <authorList>
            <person name="Zhang D."/>
            <person name="Zheng J."/>
            <person name="Liu S."/>
            <person name="He W."/>
        </authorList>
    </citation>
    <scope>NUCLEOTIDE SEQUENCE</scope>
    <source>
        <strain evidence="8">FXH-223</strain>
    </source>
</reference>
<dbReference type="InterPro" id="IPR036291">
    <property type="entry name" value="NAD(P)-bd_dom_sf"/>
</dbReference>
<evidence type="ECO:0000256" key="5">
    <source>
        <dbReference type="ARBA" id="ARBA00023027"/>
    </source>
</evidence>
<dbReference type="SUPFAM" id="SSF50129">
    <property type="entry name" value="GroES-like"/>
    <property type="match status" value="1"/>
</dbReference>
<dbReference type="GO" id="GO:0005829">
    <property type="term" value="C:cytosol"/>
    <property type="evidence" value="ECO:0007669"/>
    <property type="project" value="TreeGrafter"/>
</dbReference>
<dbReference type="InterPro" id="IPR020843">
    <property type="entry name" value="ER"/>
</dbReference>
<keyword evidence="2 6" id="KW-0479">Metal-binding</keyword>
<dbReference type="AlphaFoldDB" id="A0A9Q3UPX8"/>
<dbReference type="Gene3D" id="3.90.180.10">
    <property type="entry name" value="Medium-chain alcohol dehydrogenases, catalytic domain"/>
    <property type="match status" value="1"/>
</dbReference>
<organism evidence="8 9">
    <name type="scientific">Alloalcanivorax marinus</name>
    <dbReference type="NCBI Taxonomy" id="1177169"/>
    <lineage>
        <taxon>Bacteria</taxon>
        <taxon>Pseudomonadati</taxon>
        <taxon>Pseudomonadota</taxon>
        <taxon>Gammaproteobacteria</taxon>
        <taxon>Oceanospirillales</taxon>
        <taxon>Alcanivoracaceae</taxon>
        <taxon>Alloalcanivorax</taxon>
    </lineage>
</organism>
<evidence type="ECO:0000256" key="1">
    <source>
        <dbReference type="ARBA" id="ARBA00001947"/>
    </source>
</evidence>
<evidence type="ECO:0000256" key="2">
    <source>
        <dbReference type="ARBA" id="ARBA00022723"/>
    </source>
</evidence>
<evidence type="ECO:0000313" key="8">
    <source>
        <dbReference type="EMBL" id="MCC4309349.1"/>
    </source>
</evidence>
<dbReference type="Gene3D" id="3.40.50.720">
    <property type="entry name" value="NAD(P)-binding Rossmann-like Domain"/>
    <property type="match status" value="1"/>
</dbReference>
<dbReference type="GO" id="GO:0051903">
    <property type="term" value="F:S-(hydroxymethyl)glutathione dehydrogenase [NAD(P)+] activity"/>
    <property type="evidence" value="ECO:0007669"/>
    <property type="project" value="TreeGrafter"/>
</dbReference>
<keyword evidence="5" id="KW-0520">NAD</keyword>
<dbReference type="PROSITE" id="PS00059">
    <property type="entry name" value="ADH_ZINC"/>
    <property type="match status" value="1"/>
</dbReference>
<gene>
    <name evidence="8" type="ORF">LL252_12290</name>
</gene>
<keyword evidence="3 6" id="KW-0862">Zinc</keyword>
<sequence length="364" mass="37914">MIDITAAVATSPEGPFSLSAGRLEEPRAEEVRVRIRGVGICHTDLVMKASGYFNGGVLGHEGAGIVEKVGEDVTDLAPGDHVVLSYFACHHCATCGAGQPAYCERFTRANASGGRLDGSSPLSIGGESAKGVFFYQSSFATHAIAHRNNAVKVDASVPIEILGPLGCGFQTGAGAVLNTLQARAGEGIAIFGAGAVGLAATMAAKAAGADPIIVVDRIDDKLETARRLGATHTLNGAEVDVVEEIRRIRPGGVHHALECVGVPTLLEQAVAVLRPTGTCALLGVGATGASARINLMTLLQGRTLKGVIEGDSDPRTFIPRLIGLYQEGRFPFDTLVRTYPFDQINQAIEDMASGRVVKPVLLPD</sequence>
<dbReference type="SUPFAM" id="SSF51735">
    <property type="entry name" value="NAD(P)-binding Rossmann-fold domains"/>
    <property type="match status" value="1"/>
</dbReference>
<comment type="cofactor">
    <cofactor evidence="1 6">
        <name>Zn(2+)</name>
        <dbReference type="ChEBI" id="CHEBI:29105"/>
    </cofactor>
</comment>
<name>A0A9Q3UPX8_9GAMM</name>
<evidence type="ECO:0000256" key="4">
    <source>
        <dbReference type="ARBA" id="ARBA00023002"/>
    </source>
</evidence>
<dbReference type="PANTHER" id="PTHR43880:SF12">
    <property type="entry name" value="ALCOHOL DEHYDROGENASE CLASS-3"/>
    <property type="match status" value="1"/>
</dbReference>
<evidence type="ECO:0000259" key="7">
    <source>
        <dbReference type="SMART" id="SM00829"/>
    </source>
</evidence>
<dbReference type="SMART" id="SM00829">
    <property type="entry name" value="PKS_ER"/>
    <property type="match status" value="1"/>
</dbReference>
<dbReference type="Pfam" id="PF08240">
    <property type="entry name" value="ADH_N"/>
    <property type="match status" value="1"/>
</dbReference>
<feature type="domain" description="Enoyl reductase (ER)" evidence="7">
    <location>
        <begin position="14"/>
        <end position="361"/>
    </location>
</feature>
<dbReference type="PANTHER" id="PTHR43880">
    <property type="entry name" value="ALCOHOL DEHYDROGENASE"/>
    <property type="match status" value="1"/>
</dbReference>
<accession>A0A9Q3UPX8</accession>
<evidence type="ECO:0000256" key="3">
    <source>
        <dbReference type="ARBA" id="ARBA00022833"/>
    </source>
</evidence>
<protein>
    <submittedName>
        <fullName evidence="8">NAD(P)-dependent alcohol dehydrogenase</fullName>
    </submittedName>
</protein>
<evidence type="ECO:0000313" key="9">
    <source>
        <dbReference type="Proteomes" id="UP001108027"/>
    </source>
</evidence>
<comment type="caution">
    <text evidence="8">The sequence shown here is derived from an EMBL/GenBank/DDBJ whole genome shotgun (WGS) entry which is preliminary data.</text>
</comment>
<dbReference type="CDD" id="cd08278">
    <property type="entry name" value="benzyl_alcohol_DH"/>
    <property type="match status" value="1"/>
</dbReference>
<keyword evidence="4" id="KW-0560">Oxidoreductase</keyword>
<dbReference type="InterPro" id="IPR011032">
    <property type="entry name" value="GroES-like_sf"/>
</dbReference>
<dbReference type="GO" id="GO:0046294">
    <property type="term" value="P:formaldehyde catabolic process"/>
    <property type="evidence" value="ECO:0007669"/>
    <property type="project" value="TreeGrafter"/>
</dbReference>
<dbReference type="InterPro" id="IPR013149">
    <property type="entry name" value="ADH-like_C"/>
</dbReference>
<dbReference type="Proteomes" id="UP001108027">
    <property type="component" value="Unassembled WGS sequence"/>
</dbReference>
<dbReference type="GO" id="GO:0008270">
    <property type="term" value="F:zinc ion binding"/>
    <property type="evidence" value="ECO:0007669"/>
    <property type="project" value="InterPro"/>
</dbReference>
<dbReference type="FunFam" id="3.40.50.720:FF:000003">
    <property type="entry name" value="S-(hydroxymethyl)glutathione dehydrogenase"/>
    <property type="match status" value="1"/>
</dbReference>